<dbReference type="SMART" id="SM00382">
    <property type="entry name" value="AAA"/>
    <property type="match status" value="1"/>
</dbReference>
<dbReference type="EMBL" id="CP107020">
    <property type="protein sequence ID" value="UYG16258.1"/>
    <property type="molecule type" value="Genomic_DNA"/>
</dbReference>
<gene>
    <name evidence="2" type="ORF">BRM3_11645</name>
</gene>
<sequence length="182" mass="19509">MRRARLVLLNGPPGAGKSTLARHLAEDAPLALALDVDQLKHALGRWDEELDRAGLHARELALALAAAQLASGRDVLVGQYVARPAFLDQLASVAAAADASWVEILLDVDEATLRARLDARARRPERPEQRVNARLVGPDDAPRLLESLTAVRAQRPGLHVVDARGDLEATAAAVRAVLDAVR</sequence>
<dbReference type="Gene3D" id="3.40.50.300">
    <property type="entry name" value="P-loop containing nucleotide triphosphate hydrolases"/>
    <property type="match status" value="1"/>
</dbReference>
<dbReference type="InterPro" id="IPR027417">
    <property type="entry name" value="P-loop_NTPase"/>
</dbReference>
<proteinExistence type="predicted"/>
<dbReference type="Pfam" id="PF13671">
    <property type="entry name" value="AAA_33"/>
    <property type="match status" value="1"/>
</dbReference>
<feature type="domain" description="AAA+ ATPase" evidence="1">
    <location>
        <begin position="3"/>
        <end position="128"/>
    </location>
</feature>
<dbReference type="PANTHER" id="PTHR37807:SF3">
    <property type="entry name" value="OS07G0160300 PROTEIN"/>
    <property type="match status" value="1"/>
</dbReference>
<protein>
    <submittedName>
        <fullName evidence="2">AAA family ATPase</fullName>
    </submittedName>
</protein>
<dbReference type="InterPro" id="IPR003593">
    <property type="entry name" value="AAA+_ATPase"/>
</dbReference>
<dbReference type="RefSeq" id="WP_263593471.1">
    <property type="nucleotide sequence ID" value="NZ_CP107020.1"/>
</dbReference>
<dbReference type="SUPFAM" id="SSF52540">
    <property type="entry name" value="P-loop containing nucleoside triphosphate hydrolases"/>
    <property type="match status" value="1"/>
</dbReference>
<accession>A0ABY6G0Q8</accession>
<organism evidence="2 3">
    <name type="scientific">Brachybacterium huguangmaarense</name>
    <dbReference type="NCBI Taxonomy" id="1652028"/>
    <lineage>
        <taxon>Bacteria</taxon>
        <taxon>Bacillati</taxon>
        <taxon>Actinomycetota</taxon>
        <taxon>Actinomycetes</taxon>
        <taxon>Micrococcales</taxon>
        <taxon>Dermabacteraceae</taxon>
        <taxon>Brachybacterium</taxon>
    </lineage>
</organism>
<keyword evidence="3" id="KW-1185">Reference proteome</keyword>
<dbReference type="PANTHER" id="PTHR37807">
    <property type="entry name" value="OS07G0160300 PROTEIN"/>
    <property type="match status" value="1"/>
</dbReference>
<name>A0ABY6G0Q8_9MICO</name>
<evidence type="ECO:0000259" key="1">
    <source>
        <dbReference type="SMART" id="SM00382"/>
    </source>
</evidence>
<evidence type="ECO:0000313" key="2">
    <source>
        <dbReference type="EMBL" id="UYG16258.1"/>
    </source>
</evidence>
<reference evidence="2" key="1">
    <citation type="submission" date="2022-10" db="EMBL/GenBank/DDBJ databases">
        <title>Whole-Genome Sequencing of Brachybacterium huguangmaarense BRM-3, Isolated from Betula schmidtii.</title>
        <authorList>
            <person name="Haam D."/>
        </authorList>
    </citation>
    <scope>NUCLEOTIDE SEQUENCE</scope>
    <source>
        <strain evidence="2">BRM-3</strain>
    </source>
</reference>
<evidence type="ECO:0000313" key="3">
    <source>
        <dbReference type="Proteomes" id="UP001164305"/>
    </source>
</evidence>
<dbReference type="Proteomes" id="UP001164305">
    <property type="component" value="Chromosome"/>
</dbReference>